<gene>
    <name evidence="2" type="ORF">Z043_105710</name>
</gene>
<dbReference type="InterPro" id="IPR034604">
    <property type="entry name" value="SRRP53"/>
</dbReference>
<dbReference type="PANTHER" id="PTHR31968">
    <property type="entry name" value="SERINE/ARGININE-RELATED PROTEIN 53"/>
    <property type="match status" value="1"/>
</dbReference>
<protein>
    <recommendedName>
        <fullName evidence="4">Serine/Arginine-related protein 53-like</fullName>
    </recommendedName>
</protein>
<dbReference type="AlphaFoldDB" id="A0A0N8K1J0"/>
<dbReference type="Proteomes" id="UP000034805">
    <property type="component" value="Unassembled WGS sequence"/>
</dbReference>
<evidence type="ECO:0000313" key="2">
    <source>
        <dbReference type="EMBL" id="KPP75073.1"/>
    </source>
</evidence>
<dbReference type="GO" id="GO:0000380">
    <property type="term" value="P:alternative mRNA splicing, via spliceosome"/>
    <property type="evidence" value="ECO:0007669"/>
    <property type="project" value="InterPro"/>
</dbReference>
<evidence type="ECO:0000256" key="1">
    <source>
        <dbReference type="SAM" id="MobiDB-lite"/>
    </source>
</evidence>
<evidence type="ECO:0008006" key="4">
    <source>
        <dbReference type="Google" id="ProtNLM"/>
    </source>
</evidence>
<dbReference type="STRING" id="113540.ENSSFOP00015004708"/>
<sequence length="124" mass="14038">EQSCNVRYTCGRGQPNNGEEASLEEQVRRIKDIEAIESESFVAQAFKSTRDGKKATDPAEIKEPDSADPPRDKVDLALPTTIRYHDSDTLAHPNLFVDKEEAEEKWLNRLIALRQERLMGSPVQ</sequence>
<feature type="non-terminal residue" evidence="2">
    <location>
        <position position="1"/>
    </location>
</feature>
<comment type="caution">
    <text evidence="2">The sequence shown here is derived from an EMBL/GenBank/DDBJ whole genome shotgun (WGS) entry which is preliminary data.</text>
</comment>
<feature type="region of interest" description="Disordered" evidence="1">
    <location>
        <begin position="44"/>
        <end position="73"/>
    </location>
</feature>
<proteinExistence type="predicted"/>
<accession>A0A0N8K1J0</accession>
<evidence type="ECO:0000313" key="3">
    <source>
        <dbReference type="Proteomes" id="UP000034805"/>
    </source>
</evidence>
<feature type="compositionally biased region" description="Basic and acidic residues" evidence="1">
    <location>
        <begin position="48"/>
        <end position="73"/>
    </location>
</feature>
<dbReference type="GO" id="GO:0005634">
    <property type="term" value="C:nucleus"/>
    <property type="evidence" value="ECO:0007669"/>
    <property type="project" value="TreeGrafter"/>
</dbReference>
<name>A0A0N8K1J0_SCLFO</name>
<dbReference type="PANTHER" id="PTHR31968:SF4">
    <property type="entry name" value="SERINE_ARGININE-RELATED PROTEIN 53"/>
    <property type="match status" value="1"/>
</dbReference>
<organism evidence="2 3">
    <name type="scientific">Scleropages formosus</name>
    <name type="common">Asian bonytongue</name>
    <name type="synonym">Osteoglossum formosum</name>
    <dbReference type="NCBI Taxonomy" id="113540"/>
    <lineage>
        <taxon>Eukaryota</taxon>
        <taxon>Metazoa</taxon>
        <taxon>Chordata</taxon>
        <taxon>Craniata</taxon>
        <taxon>Vertebrata</taxon>
        <taxon>Euteleostomi</taxon>
        <taxon>Actinopterygii</taxon>
        <taxon>Neopterygii</taxon>
        <taxon>Teleostei</taxon>
        <taxon>Osteoglossocephala</taxon>
        <taxon>Osteoglossomorpha</taxon>
        <taxon>Osteoglossiformes</taxon>
        <taxon>Osteoglossidae</taxon>
        <taxon>Scleropages</taxon>
    </lineage>
</organism>
<feature type="region of interest" description="Disordered" evidence="1">
    <location>
        <begin position="1"/>
        <end position="25"/>
    </location>
</feature>
<dbReference type="EMBL" id="JARO02001561">
    <property type="protein sequence ID" value="KPP75073.1"/>
    <property type="molecule type" value="Genomic_DNA"/>
</dbReference>
<reference evidence="2 3" key="1">
    <citation type="submission" date="2015-08" db="EMBL/GenBank/DDBJ databases">
        <title>The genome of the Asian arowana (Scleropages formosus).</title>
        <authorList>
            <person name="Tan M.H."/>
            <person name="Gan H.M."/>
            <person name="Croft L.J."/>
            <person name="Austin C.M."/>
        </authorList>
    </citation>
    <scope>NUCLEOTIDE SEQUENCE [LARGE SCALE GENOMIC DNA]</scope>
    <source>
        <strain evidence="2">Aro1</strain>
    </source>
</reference>
<dbReference type="GO" id="GO:0005737">
    <property type="term" value="C:cytoplasm"/>
    <property type="evidence" value="ECO:0007669"/>
    <property type="project" value="TreeGrafter"/>
</dbReference>